<proteinExistence type="predicted"/>
<keyword evidence="1" id="KW-0808">Transferase</keyword>
<dbReference type="CDD" id="cd00377">
    <property type="entry name" value="ICL_PEPM"/>
    <property type="match status" value="1"/>
</dbReference>
<dbReference type="PANTHER" id="PTHR42905:SF16">
    <property type="entry name" value="CARBOXYPHOSPHONOENOLPYRUVATE PHOSPHONOMUTASE-LIKE PROTEIN (AFU_ORTHOLOGUE AFUA_5G07230)"/>
    <property type="match status" value="1"/>
</dbReference>
<dbReference type="AlphaFoldDB" id="A0A2P4UMV5"/>
<dbReference type="EMBL" id="MTBP01000001">
    <property type="protein sequence ID" value="POM26378.1"/>
    <property type="molecule type" value="Genomic_DNA"/>
</dbReference>
<keyword evidence="2" id="KW-1185">Reference proteome</keyword>
<dbReference type="PANTHER" id="PTHR42905">
    <property type="entry name" value="PHOSPHOENOLPYRUVATE CARBOXYLASE"/>
    <property type="match status" value="1"/>
</dbReference>
<evidence type="ECO:0000313" key="1">
    <source>
        <dbReference type="EMBL" id="POM26378.1"/>
    </source>
</evidence>
<comment type="caution">
    <text evidence="1">The sequence shown here is derived from an EMBL/GenBank/DDBJ whole genome shotgun (WGS) entry which is preliminary data.</text>
</comment>
<dbReference type="GO" id="GO:0008807">
    <property type="term" value="F:carboxyvinyl-carboxyphosphonate phosphorylmutase activity"/>
    <property type="evidence" value="ECO:0007669"/>
    <property type="project" value="UniProtKB-EC"/>
</dbReference>
<dbReference type="Gene3D" id="6.10.250.2750">
    <property type="match status" value="1"/>
</dbReference>
<protein>
    <submittedName>
        <fullName evidence="1">Carboxyvinyl-carboxyphosphonate phosphorylmutase</fullName>
        <ecNumber evidence="1">2.7.8.23</ecNumber>
    </submittedName>
</protein>
<evidence type="ECO:0000313" key="2">
    <source>
        <dbReference type="Proteomes" id="UP000242367"/>
    </source>
</evidence>
<dbReference type="InterPro" id="IPR040442">
    <property type="entry name" value="Pyrv_kinase-like_dom_sf"/>
</dbReference>
<accession>A0A2P4UMV5</accession>
<dbReference type="Gene3D" id="3.20.20.60">
    <property type="entry name" value="Phosphoenolpyruvate-binding domains"/>
    <property type="match status" value="1"/>
</dbReference>
<dbReference type="SUPFAM" id="SSF51621">
    <property type="entry name" value="Phosphoenolpyruvate/pyruvate domain"/>
    <property type="match status" value="1"/>
</dbReference>
<dbReference type="InterPro" id="IPR039556">
    <property type="entry name" value="ICL/PEPM"/>
</dbReference>
<name>A0A2P4UMV5_9ACTN</name>
<dbReference type="RefSeq" id="WP_103561356.1">
    <property type="nucleotide sequence ID" value="NZ_MTBP01000001.1"/>
</dbReference>
<dbReference type="EC" id="2.7.8.23" evidence="1"/>
<dbReference type="InterPro" id="IPR015813">
    <property type="entry name" value="Pyrv/PenolPyrv_kinase-like_dom"/>
</dbReference>
<sequence>MTDELRRAQASAFLALHHGPVPLVIPNVWDGGSARIMEQAGFPVLATTSAGIAFSHGVPDGALDRGAMMARIAQIVAATGRPVTADLESGYGPEPEDVADSVAEVIALGVVGVNLEDVLPGASGLMDIARAADRIAAARRTAPKGTFVLNARTDAYLAGISDPFAETLRRAERFLDAGADCVFVPGVDDLPTIAALADRIPGPLNIVAGLTGKARTVAELDNAGVARITIGGSLARAALATVETAARTMRDHGTFDFAATALPHTDLQHRFTRPN</sequence>
<dbReference type="Pfam" id="PF13714">
    <property type="entry name" value="PEP_mutase"/>
    <property type="match status" value="1"/>
</dbReference>
<dbReference type="Proteomes" id="UP000242367">
    <property type="component" value="Unassembled WGS sequence"/>
</dbReference>
<reference evidence="1 2" key="1">
    <citation type="journal article" date="2017" name="Chemistry">
        <title>Isolation, Biosynthesis and Chemical Modifications of Rubterolones A-F: Rare Tropolone Alkaloids from Actinomadura sp. 5-2.</title>
        <authorList>
            <person name="Guo H."/>
            <person name="Benndorf R."/>
            <person name="Leichnitz D."/>
            <person name="Klassen J.L."/>
            <person name="Vollmers J."/>
            <person name="Gorls H."/>
            <person name="Steinacker M."/>
            <person name="Weigel C."/>
            <person name="Dahse H.M."/>
            <person name="Kaster A.K."/>
            <person name="de Beer Z.W."/>
            <person name="Poulsen M."/>
            <person name="Beemelmanns C."/>
        </authorList>
    </citation>
    <scope>NUCLEOTIDE SEQUENCE [LARGE SCALE GENOMIC DNA]</scope>
    <source>
        <strain evidence="1 2">5-2</strain>
    </source>
</reference>
<gene>
    <name evidence="1" type="primary">bcpA_2</name>
    <name evidence="1" type="ORF">BTM25_07770</name>
</gene>
<organism evidence="1 2">
    <name type="scientific">Actinomadura rubteroloni</name>
    <dbReference type="NCBI Taxonomy" id="1926885"/>
    <lineage>
        <taxon>Bacteria</taxon>
        <taxon>Bacillati</taxon>
        <taxon>Actinomycetota</taxon>
        <taxon>Actinomycetes</taxon>
        <taxon>Streptosporangiales</taxon>
        <taxon>Thermomonosporaceae</taxon>
        <taxon>Actinomadura</taxon>
    </lineage>
</organism>